<dbReference type="PROSITE" id="PS51257">
    <property type="entry name" value="PROKAR_LIPOPROTEIN"/>
    <property type="match status" value="1"/>
</dbReference>
<gene>
    <name evidence="2" type="ORF">SDC9_86477</name>
</gene>
<evidence type="ECO:0000256" key="1">
    <source>
        <dbReference type="ARBA" id="ARBA00022729"/>
    </source>
</evidence>
<sequence length="338" mass="38294">MAHNKYIFIFLLAVCACTLAKAASPHGKEFKIDCATCHQTNNWENIKQNGYNHNKTNFPLTGQHKIISCKKCHTTLRFSEAKSECSTCHADIHEGTVGKDCERCHTTNSWIVNNIRQIHQQEGFPLLGPHNTADCNRCHLSSTKLRFDNIRSDCYACHSSEYESTTNPNHKSVGFDTDCERCHNLTGQNWLGSGYNHNFFPLKGGHEIECNRCHTQGYKGLSSECVSCHLTDYNTATNPSHVTANFSKECNTCHSINSWKPATFNHDSQFFPIYSGKHRGEWESCTDCHTNTNNYSSFTCTNCHEHNKTSMDNKHRGRSGYVYNSVNCYSCHPRGKAD</sequence>
<dbReference type="Gene3D" id="3.90.10.10">
    <property type="entry name" value="Cytochrome C3"/>
    <property type="match status" value="4"/>
</dbReference>
<comment type="caution">
    <text evidence="2">The sequence shown here is derived from an EMBL/GenBank/DDBJ whole genome shotgun (WGS) entry which is preliminary data.</text>
</comment>
<accession>A0A644ZJ08</accession>
<dbReference type="InterPro" id="IPR051829">
    <property type="entry name" value="Multiheme_Cytochr_ET"/>
</dbReference>
<dbReference type="GO" id="GO:0016491">
    <property type="term" value="F:oxidoreductase activity"/>
    <property type="evidence" value="ECO:0007669"/>
    <property type="project" value="TreeGrafter"/>
</dbReference>
<proteinExistence type="predicted"/>
<evidence type="ECO:0008006" key="3">
    <source>
        <dbReference type="Google" id="ProtNLM"/>
    </source>
</evidence>
<dbReference type="PANTHER" id="PTHR35038:SF8">
    <property type="entry name" value="C-TYPE POLYHEME CYTOCHROME OMCC"/>
    <property type="match status" value="1"/>
</dbReference>
<dbReference type="InterPro" id="IPR036280">
    <property type="entry name" value="Multihaem_cyt_sf"/>
</dbReference>
<keyword evidence="1" id="KW-0732">Signal</keyword>
<dbReference type="AlphaFoldDB" id="A0A644ZJ08"/>
<dbReference type="SUPFAM" id="SSF48695">
    <property type="entry name" value="Multiheme cytochromes"/>
    <property type="match status" value="1"/>
</dbReference>
<name>A0A644ZJ08_9ZZZZ</name>
<dbReference type="PANTHER" id="PTHR35038">
    <property type="entry name" value="DISSIMILATORY SULFITE REDUCTASE SIRA"/>
    <property type="match status" value="1"/>
</dbReference>
<evidence type="ECO:0000313" key="2">
    <source>
        <dbReference type="EMBL" id="MPM39841.1"/>
    </source>
</evidence>
<organism evidence="2">
    <name type="scientific">bioreactor metagenome</name>
    <dbReference type="NCBI Taxonomy" id="1076179"/>
    <lineage>
        <taxon>unclassified sequences</taxon>
        <taxon>metagenomes</taxon>
        <taxon>ecological metagenomes</taxon>
    </lineage>
</organism>
<dbReference type="EMBL" id="VSSQ01008786">
    <property type="protein sequence ID" value="MPM39841.1"/>
    <property type="molecule type" value="Genomic_DNA"/>
</dbReference>
<protein>
    <recommendedName>
        <fullName evidence="3">Cytochrome c7-like domain-containing protein</fullName>
    </recommendedName>
</protein>
<reference evidence="2" key="1">
    <citation type="submission" date="2019-08" db="EMBL/GenBank/DDBJ databases">
        <authorList>
            <person name="Kucharzyk K."/>
            <person name="Murdoch R.W."/>
            <person name="Higgins S."/>
            <person name="Loffler F."/>
        </authorList>
    </citation>
    <scope>NUCLEOTIDE SEQUENCE</scope>
</reference>